<dbReference type="Pfam" id="PF00534">
    <property type="entry name" value="Glycos_transf_1"/>
    <property type="match status" value="1"/>
</dbReference>
<organism evidence="2">
    <name type="scientific">Vibrio parahaemolyticus</name>
    <dbReference type="NCBI Taxonomy" id="670"/>
    <lineage>
        <taxon>Bacteria</taxon>
        <taxon>Pseudomonadati</taxon>
        <taxon>Pseudomonadota</taxon>
        <taxon>Gammaproteobacteria</taxon>
        <taxon>Vibrionales</taxon>
        <taxon>Vibrionaceae</taxon>
        <taxon>Vibrio</taxon>
    </lineage>
</organism>
<proteinExistence type="predicted"/>
<protein>
    <submittedName>
        <fullName evidence="2">N-acetyl-alpha-D-glucosaminyl L-malate synthase</fullName>
        <ecNumber evidence="2">2.4.1.-</ecNumber>
    </submittedName>
</protein>
<evidence type="ECO:0000259" key="1">
    <source>
        <dbReference type="Pfam" id="PF00534"/>
    </source>
</evidence>
<keyword evidence="2" id="KW-0808">Transferase</keyword>
<sequence>MKKTIKVLHVNTYDSGGGAANAAVRIVESVNLSNIHAELLVQSGKKNTIILSKSIFRKFRPYLDKLPLLIYPNRNNELFSSAIIKNNKLIQYINHSDFDIVHLHWINAGMISIEDICKIKKPIVWTLHDAWAYTGGCHLVPASCSLFKEEFGCRNCVKLSSSNVFNFDLAKFNYRRKLHSYHTKNDIYIVGVSNWITNVSRKSNLLSKYKHFTVGNPLDTKKYRIIKEKEKEKEKEKKILLFIAVGGSDDSNKGFDDVYYIANNYPHCIEIRVLGGALMEEEFIGNVNIKHVGYVDSQNKLINEYNSADCVIVPSRQESFGQVASESLSCGTPVVCYDSSGLKDIVIHKVNGYLAKAFDPDDLLLGVLQVLNDNIYSREACRASICNRFSYEKISENYREIYENVIRCNQPKLYKK</sequence>
<name>A0A7M1WNR7_VIBPH</name>
<dbReference type="EMBL" id="MT898377">
    <property type="protein sequence ID" value="QOS28600.1"/>
    <property type="molecule type" value="Genomic_DNA"/>
</dbReference>
<dbReference type="GO" id="GO:0016757">
    <property type="term" value="F:glycosyltransferase activity"/>
    <property type="evidence" value="ECO:0007669"/>
    <property type="project" value="UniProtKB-KW"/>
</dbReference>
<dbReference type="GO" id="GO:1901135">
    <property type="term" value="P:carbohydrate derivative metabolic process"/>
    <property type="evidence" value="ECO:0007669"/>
    <property type="project" value="UniProtKB-ARBA"/>
</dbReference>
<dbReference type="RefSeq" id="WP_065765496.1">
    <property type="nucleotide sequence ID" value="NZ_CAWOTT010000045.1"/>
</dbReference>
<evidence type="ECO:0000313" key="2">
    <source>
        <dbReference type="EMBL" id="QOS28600.1"/>
    </source>
</evidence>
<dbReference type="PANTHER" id="PTHR12526">
    <property type="entry name" value="GLYCOSYLTRANSFERASE"/>
    <property type="match status" value="1"/>
</dbReference>
<dbReference type="AlphaFoldDB" id="A0A7M1WNR7"/>
<reference evidence="2" key="1">
    <citation type="submission" date="2020-08" db="EMBL/GenBank/DDBJ databases">
        <title>Genetic structure, function and evolution of capsule biosynthesis loci in Vibrio parahaemolyticus.</title>
        <authorList>
            <person name="Li L."/>
            <person name="Bian S."/>
        </authorList>
    </citation>
    <scope>NUCLEOTIDE SEQUENCE</scope>
    <source>
        <strain evidence="2">VP244</strain>
    </source>
</reference>
<dbReference type="InterPro" id="IPR001296">
    <property type="entry name" value="Glyco_trans_1"/>
</dbReference>
<dbReference type="PANTHER" id="PTHR12526:SF637">
    <property type="entry name" value="GLYCOSYLTRANSFERASE EPSF-RELATED"/>
    <property type="match status" value="1"/>
</dbReference>
<dbReference type="SUPFAM" id="SSF53756">
    <property type="entry name" value="UDP-Glycosyltransferase/glycogen phosphorylase"/>
    <property type="match status" value="1"/>
</dbReference>
<dbReference type="Gene3D" id="3.40.50.2000">
    <property type="entry name" value="Glycogen Phosphorylase B"/>
    <property type="match status" value="2"/>
</dbReference>
<accession>A0A7M1WNR7</accession>
<keyword evidence="2" id="KW-0328">Glycosyltransferase</keyword>
<gene>
    <name evidence="2" type="primary">bshA_1</name>
    <name evidence="2" type="ORF">VP244_00009</name>
</gene>
<dbReference type="EC" id="2.4.1.-" evidence="2"/>
<feature type="domain" description="Glycosyl transferase family 1" evidence="1">
    <location>
        <begin position="281"/>
        <end position="380"/>
    </location>
</feature>